<comment type="caution">
    <text evidence="3">The sequence shown here is derived from an EMBL/GenBank/DDBJ whole genome shotgun (WGS) entry which is preliminary data.</text>
</comment>
<dbReference type="InterPro" id="IPR009992">
    <property type="entry name" value="Tri3/Sat12/Sat16/Mac1"/>
</dbReference>
<keyword evidence="4" id="KW-1185">Reference proteome</keyword>
<keyword evidence="2" id="KW-0808">Transferase</keyword>
<reference evidence="3" key="2">
    <citation type="submission" date="2022-07" db="EMBL/GenBank/DDBJ databases">
        <authorList>
            <person name="Goncalves M.F.M."/>
            <person name="Hilario S."/>
            <person name="Van De Peer Y."/>
            <person name="Esteves A.C."/>
            <person name="Alves A."/>
        </authorList>
    </citation>
    <scope>NUCLEOTIDE SEQUENCE</scope>
    <source>
        <strain evidence="3">MUM 19.33</strain>
    </source>
</reference>
<gene>
    <name evidence="3" type="ORF">J7T54_005141</name>
</gene>
<comment type="similarity">
    <text evidence="1">Belongs to the trichothecene O-acetyltransferase family.</text>
</comment>
<dbReference type="PANTHER" id="PTHR42034">
    <property type="entry name" value="CHROMOSOME 7, WHOLE GENOME SHOTGUN SEQUENCE-RELATED"/>
    <property type="match status" value="1"/>
</dbReference>
<dbReference type="Proteomes" id="UP001055219">
    <property type="component" value="Unassembled WGS sequence"/>
</dbReference>
<evidence type="ECO:0008006" key="5">
    <source>
        <dbReference type="Google" id="ProtNLM"/>
    </source>
</evidence>
<reference evidence="3" key="1">
    <citation type="journal article" date="2021" name="J Fungi (Basel)">
        <title>Genomic and Metabolomic Analyses of the Marine Fungus Emericellopsis cladophorae: Insights into Saltwater Adaptability Mechanisms and Its Biosynthetic Potential.</title>
        <authorList>
            <person name="Goncalves M.F.M."/>
            <person name="Hilario S."/>
            <person name="Van de Peer Y."/>
            <person name="Esteves A.C."/>
            <person name="Alves A."/>
        </authorList>
    </citation>
    <scope>NUCLEOTIDE SEQUENCE</scope>
    <source>
        <strain evidence="3">MUM 19.33</strain>
    </source>
</reference>
<proteinExistence type="inferred from homology"/>
<dbReference type="OrthoDB" id="2548233at2759"/>
<evidence type="ECO:0000256" key="2">
    <source>
        <dbReference type="ARBA" id="ARBA00022679"/>
    </source>
</evidence>
<dbReference type="Gene3D" id="3.30.559.10">
    <property type="entry name" value="Chloramphenicol acetyltransferase-like domain"/>
    <property type="match status" value="1"/>
</dbReference>
<dbReference type="InterPro" id="IPR023213">
    <property type="entry name" value="CAT-like_dom_sf"/>
</dbReference>
<evidence type="ECO:0000256" key="1">
    <source>
        <dbReference type="ARBA" id="ARBA00006439"/>
    </source>
</evidence>
<dbReference type="AlphaFoldDB" id="A0A9P9Y1T7"/>
<dbReference type="PANTHER" id="PTHR42034:SF1">
    <property type="entry name" value="CONDENSATION DOMAIN-CONTAINING PROTEIN"/>
    <property type="match status" value="1"/>
</dbReference>
<dbReference type="EMBL" id="JAGIXG020000017">
    <property type="protein sequence ID" value="KAI6781931.1"/>
    <property type="molecule type" value="Genomic_DNA"/>
</dbReference>
<protein>
    <recommendedName>
        <fullName evidence="5">Condensation domain-containing protein</fullName>
    </recommendedName>
</protein>
<dbReference type="SUPFAM" id="SSF52777">
    <property type="entry name" value="CoA-dependent acyltransferases"/>
    <property type="match status" value="1"/>
</dbReference>
<name>A0A9P9Y1T7_9HYPO</name>
<dbReference type="Gene3D" id="3.30.559.30">
    <property type="entry name" value="Nonribosomal peptide synthetase, condensation domain"/>
    <property type="match status" value="1"/>
</dbReference>
<accession>A0A9P9Y1T7</accession>
<organism evidence="3 4">
    <name type="scientific">Emericellopsis cladophorae</name>
    <dbReference type="NCBI Taxonomy" id="2686198"/>
    <lineage>
        <taxon>Eukaryota</taxon>
        <taxon>Fungi</taxon>
        <taxon>Dikarya</taxon>
        <taxon>Ascomycota</taxon>
        <taxon>Pezizomycotina</taxon>
        <taxon>Sordariomycetes</taxon>
        <taxon>Hypocreomycetidae</taxon>
        <taxon>Hypocreales</taxon>
        <taxon>Bionectriaceae</taxon>
        <taxon>Emericellopsis</taxon>
    </lineage>
</organism>
<dbReference type="RefSeq" id="XP_051362787.1">
    <property type="nucleotide sequence ID" value="XM_051505883.1"/>
</dbReference>
<sequence length="502" mass="55316">MCSRPALHPWTKSEARPEFYSRTLTTPEFVLAMLNEYVLGQSCPSLGVTVSVDHSVPSTLDIKTLSSRLRQAFIATRWTHPTVATQVKDSKELVYRVHDTDGVVTWAKRTVQYVEAPGGWLAKYEQLSHEAVLPTAMGDCALLYLVVSPEQASKSQISEFDLLLHVHHSLVDGAGLKSIMDYILTGLATSDPSITFSWGEEVDKLQPAALDAAPISDKSLKSLAQMPKEIALPPLVKPGEARPGTGVVTHTVPNAHNGKTDFLSHLRALARANNVRLAATIQAALVITLYEEVKPTEDKVATVISGFDLRAKDLNKPWGERNRFVGFAVGLLEIIRTPVSLLEDLEGEERFWSVAQQIQNEWSAVAERQDVAALGELRRPATAFVLQMALAGVNKSSSKLDMSVNYVSDPPGGNHFNGVYQDKQSRFKLDRYQLVTDESSPRLSCRSHSWNGDLVLGISFSYKHHTRDSVQVFLDKWARLLESLGQSDTTGISGDVTDRSNS</sequence>
<dbReference type="GO" id="GO:0016407">
    <property type="term" value="F:acetyltransferase activity"/>
    <property type="evidence" value="ECO:0007669"/>
    <property type="project" value="InterPro"/>
</dbReference>
<dbReference type="GO" id="GO:0043386">
    <property type="term" value="P:mycotoxin biosynthetic process"/>
    <property type="evidence" value="ECO:0007669"/>
    <property type="project" value="InterPro"/>
</dbReference>
<evidence type="ECO:0000313" key="3">
    <source>
        <dbReference type="EMBL" id="KAI6781931.1"/>
    </source>
</evidence>
<evidence type="ECO:0000313" key="4">
    <source>
        <dbReference type="Proteomes" id="UP001055219"/>
    </source>
</evidence>
<dbReference type="GeneID" id="75831627"/>
<dbReference type="Pfam" id="PF07428">
    <property type="entry name" value="Tri3"/>
    <property type="match status" value="1"/>
</dbReference>